<dbReference type="EMBL" id="VJMH01007044">
    <property type="protein sequence ID" value="KAF0685839.1"/>
    <property type="molecule type" value="Genomic_DNA"/>
</dbReference>
<dbReference type="PROSITE" id="PS50812">
    <property type="entry name" value="PWWP"/>
    <property type="match status" value="1"/>
</dbReference>
<dbReference type="CDD" id="cd05162">
    <property type="entry name" value="PWWP"/>
    <property type="match status" value="1"/>
</dbReference>
<evidence type="ECO:0000313" key="4">
    <source>
        <dbReference type="EMBL" id="VFT98978.1"/>
    </source>
</evidence>
<evidence type="ECO:0000313" key="5">
    <source>
        <dbReference type="Proteomes" id="UP000332933"/>
    </source>
</evidence>
<feature type="compositionally biased region" description="Acidic residues" evidence="1">
    <location>
        <begin position="370"/>
        <end position="424"/>
    </location>
</feature>
<protein>
    <submittedName>
        <fullName evidence="4">Aste57867_22314 protein</fullName>
    </submittedName>
</protein>
<feature type="region of interest" description="Disordered" evidence="1">
    <location>
        <begin position="117"/>
        <end position="143"/>
    </location>
</feature>
<accession>A0A485LL48</accession>
<reference evidence="3" key="2">
    <citation type="submission" date="2019-06" db="EMBL/GenBank/DDBJ databases">
        <title>Genomics analysis of Aphanomyces spp. identifies a new class of oomycete effector associated with host adaptation.</title>
        <authorList>
            <person name="Gaulin E."/>
        </authorList>
    </citation>
    <scope>NUCLEOTIDE SEQUENCE</scope>
    <source>
        <strain evidence="3">CBS 578.67</strain>
    </source>
</reference>
<dbReference type="AlphaFoldDB" id="A0A485LL48"/>
<evidence type="ECO:0000259" key="2">
    <source>
        <dbReference type="PROSITE" id="PS50812"/>
    </source>
</evidence>
<evidence type="ECO:0000256" key="1">
    <source>
        <dbReference type="SAM" id="MobiDB-lite"/>
    </source>
</evidence>
<name>A0A485LL48_9STRA</name>
<dbReference type="EMBL" id="CAADRA010007070">
    <property type="protein sequence ID" value="VFT98978.1"/>
    <property type="molecule type" value="Genomic_DNA"/>
</dbReference>
<dbReference type="InterPro" id="IPR000313">
    <property type="entry name" value="PWWP_dom"/>
</dbReference>
<dbReference type="PANTHER" id="PTHR31827:SF1">
    <property type="entry name" value="EMB|CAB89363.1"/>
    <property type="match status" value="1"/>
</dbReference>
<organism evidence="4 5">
    <name type="scientific">Aphanomyces stellatus</name>
    <dbReference type="NCBI Taxonomy" id="120398"/>
    <lineage>
        <taxon>Eukaryota</taxon>
        <taxon>Sar</taxon>
        <taxon>Stramenopiles</taxon>
        <taxon>Oomycota</taxon>
        <taxon>Saprolegniomycetes</taxon>
        <taxon>Saprolegniales</taxon>
        <taxon>Verrucalvaceae</taxon>
        <taxon>Aphanomyces</taxon>
    </lineage>
</organism>
<feature type="compositionally biased region" description="Basic and acidic residues" evidence="1">
    <location>
        <begin position="284"/>
        <end position="301"/>
    </location>
</feature>
<dbReference type="PANTHER" id="PTHR31827">
    <property type="entry name" value="EMB|CAB89363.1"/>
    <property type="match status" value="1"/>
</dbReference>
<reference evidence="4 5" key="1">
    <citation type="submission" date="2019-03" db="EMBL/GenBank/DDBJ databases">
        <authorList>
            <person name="Gaulin E."/>
            <person name="Dumas B."/>
        </authorList>
    </citation>
    <scope>NUCLEOTIDE SEQUENCE [LARGE SCALE GENOMIC DNA]</scope>
    <source>
        <strain evidence="4">CBS 568.67</strain>
    </source>
</reference>
<dbReference type="Gene3D" id="2.30.30.140">
    <property type="match status" value="1"/>
</dbReference>
<feature type="region of interest" description="Disordered" evidence="1">
    <location>
        <begin position="268"/>
        <end position="301"/>
    </location>
</feature>
<dbReference type="Proteomes" id="UP000332933">
    <property type="component" value="Unassembled WGS sequence"/>
</dbReference>
<feature type="compositionally biased region" description="Acidic residues" evidence="1">
    <location>
        <begin position="240"/>
        <end position="249"/>
    </location>
</feature>
<feature type="domain" description="PWWP" evidence="2">
    <location>
        <begin position="12"/>
        <end position="74"/>
    </location>
</feature>
<feature type="region of interest" description="Disordered" evidence="1">
    <location>
        <begin position="227"/>
        <end position="253"/>
    </location>
</feature>
<feature type="compositionally biased region" description="Basic and acidic residues" evidence="1">
    <location>
        <begin position="119"/>
        <end position="135"/>
    </location>
</feature>
<evidence type="ECO:0000313" key="3">
    <source>
        <dbReference type="EMBL" id="KAF0685839.1"/>
    </source>
</evidence>
<keyword evidence="5" id="KW-1185">Reference proteome</keyword>
<feature type="region of interest" description="Disordered" evidence="1">
    <location>
        <begin position="367"/>
        <end position="458"/>
    </location>
</feature>
<sequence>MVPSGRHLEAALPRVAWTKLHNRFWWPILVCGPLLPSEETSHSHFNPQERLDLLVYEFGFHVCATVDLANVKSWGCRKHLKYIHGQSKLYRSHMLGLFAQAMREDFLATQFQLSHATRSHGEKTTDTLERQENRRPSSSSPHSVFVTEGCVGVGDVIVSVEEFAPGAHPTLVGERLYAIRCCRPPPCNEATEVKRRVPLRYAAAKGHAKEGRLAEDEEEGVVLGFQSEDEEEEGSGHDDSDYDEPDLPEDTMSGCEAMGCNNTALEGVASHDSKKEPTPVTKMTNDRRGGGRECRKEDAEQSRWKRLLPFERDEKEKGVMWRIAATGAISKEDERFLEHCEDERAKEREAREKRKCHVVNIARKQSVSMDFEDESGEDEDDTGDKDDSGDDVEVDEDNIDGDDDSSDDEVVNSDDEDDNSDDADAPLRKDTSDSYDDDAPLKPFRRKRATTSQSPKSKRRVRCQVEGCMKHASRGPNCPAHGGGYKCTFEGCSNRGLTGRFCSRHRPATRCKVDGCTKQRKRAGLCHAHGVGYLCVFEGCTKNRQKDKFCLAHSHEGCSNINASQDAGLCSDHEKA</sequence>
<proteinExistence type="predicted"/>
<gene>
    <name evidence="4" type="primary">Aste57867_22314</name>
    <name evidence="3" type="ORF">As57867_022244</name>
    <name evidence="4" type="ORF">ASTE57867_22314</name>
</gene>